<proteinExistence type="predicted"/>
<feature type="compositionally biased region" description="Low complexity" evidence="1">
    <location>
        <begin position="30"/>
        <end position="39"/>
    </location>
</feature>
<dbReference type="AlphaFoldDB" id="A0A0L0DKG6"/>
<protein>
    <submittedName>
        <fullName evidence="2">Uncharacterized protein</fullName>
    </submittedName>
</protein>
<accession>A0A0L0DKG6</accession>
<keyword evidence="3" id="KW-1185">Reference proteome</keyword>
<sequence length="320" mass="34419">MRRTESMVQATFPPLKSSSSAPHPRPFHGTPAARASPAPLRLATRSGHAFPTSHDGLAAMQVCAAEPSRGGRPRRSLARFASAPVLGMALARPDSPLGFVRAASSAPALDLEPRPPVLSRKRALSNPWLVTGGCDDPDVEASMAGDWDSPSSAALCFCPPAKKHRGLTPPPMLAMEVALPRMTPAAEVSPAFRRTPTPPFSPPSLVHKHLRRLVREDAAPVFESAVPRHRGAPAKATAASARAPPLATRCPTWWMCYELALRIRDLVGSTDQAFAAVVRSWSPVLNSWLTEQQSRLKAHTLSPTEISLLEELDLIDSECE</sequence>
<dbReference type="RefSeq" id="XP_013755332.1">
    <property type="nucleotide sequence ID" value="XM_013899878.1"/>
</dbReference>
<name>A0A0L0DKG6_THETB</name>
<gene>
    <name evidence="2" type="ORF">AMSG_08108</name>
</gene>
<evidence type="ECO:0000313" key="3">
    <source>
        <dbReference type="Proteomes" id="UP000054408"/>
    </source>
</evidence>
<reference evidence="2 3" key="1">
    <citation type="submission" date="2010-05" db="EMBL/GenBank/DDBJ databases">
        <title>The Genome Sequence of Thecamonas trahens ATCC 50062.</title>
        <authorList>
            <consortium name="The Broad Institute Genome Sequencing Platform"/>
            <person name="Russ C."/>
            <person name="Cuomo C."/>
            <person name="Shea T."/>
            <person name="Young S.K."/>
            <person name="Zeng Q."/>
            <person name="Koehrsen M."/>
            <person name="Haas B."/>
            <person name="Borodovsky M."/>
            <person name="Guigo R."/>
            <person name="Alvarado L."/>
            <person name="Berlin A."/>
            <person name="Bochicchio J."/>
            <person name="Borenstein D."/>
            <person name="Chapman S."/>
            <person name="Chen Z."/>
            <person name="Freedman E."/>
            <person name="Gellesch M."/>
            <person name="Goldberg J."/>
            <person name="Griggs A."/>
            <person name="Gujja S."/>
            <person name="Heilman E."/>
            <person name="Heiman D."/>
            <person name="Hepburn T."/>
            <person name="Howarth C."/>
            <person name="Jen D."/>
            <person name="Larson L."/>
            <person name="Mehta T."/>
            <person name="Park D."/>
            <person name="Pearson M."/>
            <person name="Roberts A."/>
            <person name="Saif S."/>
            <person name="Shenoy N."/>
            <person name="Sisk P."/>
            <person name="Stolte C."/>
            <person name="Sykes S."/>
            <person name="Thomson T."/>
            <person name="Walk T."/>
            <person name="White J."/>
            <person name="Yandava C."/>
            <person name="Burger G."/>
            <person name="Gray M.W."/>
            <person name="Holland P.W.H."/>
            <person name="King N."/>
            <person name="Lang F.B.F."/>
            <person name="Roger A.J."/>
            <person name="Ruiz-Trillo I."/>
            <person name="Lander E."/>
            <person name="Nusbaum C."/>
        </authorList>
    </citation>
    <scope>NUCLEOTIDE SEQUENCE [LARGE SCALE GENOMIC DNA]</scope>
    <source>
        <strain evidence="2 3">ATCC 50062</strain>
    </source>
</reference>
<evidence type="ECO:0000256" key="1">
    <source>
        <dbReference type="SAM" id="MobiDB-lite"/>
    </source>
</evidence>
<organism evidence="2 3">
    <name type="scientific">Thecamonas trahens ATCC 50062</name>
    <dbReference type="NCBI Taxonomy" id="461836"/>
    <lineage>
        <taxon>Eukaryota</taxon>
        <taxon>Apusozoa</taxon>
        <taxon>Apusomonadida</taxon>
        <taxon>Apusomonadidae</taxon>
        <taxon>Thecamonas</taxon>
    </lineage>
</organism>
<dbReference type="GeneID" id="25566872"/>
<dbReference type="Proteomes" id="UP000054408">
    <property type="component" value="Unassembled WGS sequence"/>
</dbReference>
<evidence type="ECO:0000313" key="2">
    <source>
        <dbReference type="EMBL" id="KNC52541.1"/>
    </source>
</evidence>
<feature type="region of interest" description="Disordered" evidence="1">
    <location>
        <begin position="1"/>
        <end position="39"/>
    </location>
</feature>
<dbReference type="EMBL" id="GL349473">
    <property type="protein sequence ID" value="KNC52541.1"/>
    <property type="molecule type" value="Genomic_DNA"/>
</dbReference>